<name>A0A1I3QJS0_9FLAO</name>
<protein>
    <submittedName>
        <fullName evidence="2">Uncharacterized protein</fullName>
    </submittedName>
</protein>
<proteinExistence type="predicted"/>
<dbReference type="AlphaFoldDB" id="A0A1I3QJS0"/>
<dbReference type="InterPro" id="IPR046173">
    <property type="entry name" value="DUF6175"/>
</dbReference>
<dbReference type="Proteomes" id="UP000243887">
    <property type="component" value="Unassembled WGS sequence"/>
</dbReference>
<reference evidence="3" key="1">
    <citation type="submission" date="2016-10" db="EMBL/GenBank/DDBJ databases">
        <authorList>
            <person name="Varghese N."/>
            <person name="Submissions S."/>
        </authorList>
    </citation>
    <scope>NUCLEOTIDE SEQUENCE [LARGE SCALE GENOMIC DNA]</scope>
    <source>
        <strain evidence="3">DSM 26542</strain>
    </source>
</reference>
<dbReference type="EMBL" id="FORU01000006">
    <property type="protein sequence ID" value="SFJ34025.1"/>
    <property type="molecule type" value="Genomic_DNA"/>
</dbReference>
<evidence type="ECO:0000313" key="2">
    <source>
        <dbReference type="EMBL" id="SFJ34025.1"/>
    </source>
</evidence>
<evidence type="ECO:0000256" key="1">
    <source>
        <dbReference type="SAM" id="SignalP"/>
    </source>
</evidence>
<organism evidence="2 3">
    <name type="scientific">Myroides guanonis</name>
    <dbReference type="NCBI Taxonomy" id="1150112"/>
    <lineage>
        <taxon>Bacteria</taxon>
        <taxon>Pseudomonadati</taxon>
        <taxon>Bacteroidota</taxon>
        <taxon>Flavobacteriia</taxon>
        <taxon>Flavobacteriales</taxon>
        <taxon>Flavobacteriaceae</taxon>
        <taxon>Myroides</taxon>
    </lineage>
</organism>
<keyword evidence="1" id="KW-0732">Signal</keyword>
<dbReference type="OrthoDB" id="1044519at2"/>
<sequence>MQIVNNSIFKCLFIAILTLIVGESAFAQAPTIAGTQSDESTRAAAKIMVVPYNKQDEDIRTVLDDNPHIRTAVSKVKEAFDQRGWSTVDFVANLRAAQANAAFTSDRQANFKSDLLTTSGADFYVQVDVQITTSDSGTSTVLNVTAFETHTGASFSNKTGTSKFASSDYEKLISKAFDQIQEEFLNTLMVKTDEIREIGRATMVEFNLDENTTIDFDSEIAGGEYLNEIIEDWIATNAYKGRANLTGILENKMVFDEVRIPLYDQETNRPYNLNRFATEIIKYLRSKGIQASRNIHGQKLYITIKA</sequence>
<dbReference type="Pfam" id="PF19672">
    <property type="entry name" value="DUF6175"/>
    <property type="match status" value="1"/>
</dbReference>
<evidence type="ECO:0000313" key="3">
    <source>
        <dbReference type="Proteomes" id="UP000243887"/>
    </source>
</evidence>
<feature type="chain" id="PRO_5017360949" evidence="1">
    <location>
        <begin position="28"/>
        <end position="306"/>
    </location>
</feature>
<keyword evidence="3" id="KW-1185">Reference proteome</keyword>
<gene>
    <name evidence="2" type="ORF">SAMN04487893_10612</name>
</gene>
<accession>A0A1I3QJS0</accession>
<dbReference type="STRING" id="1150112.SAMN04487893_10612"/>
<feature type="signal peptide" evidence="1">
    <location>
        <begin position="1"/>
        <end position="27"/>
    </location>
</feature>
<dbReference type="RefSeq" id="WP_090678665.1">
    <property type="nucleotide sequence ID" value="NZ_FORU01000006.1"/>
</dbReference>